<keyword evidence="1" id="KW-0694">RNA-binding</keyword>
<sequence length="75" mass="8597">MLKEKYQPVSISTPYITLGQLLKYLSIIDNGSMAKYFLNDNEVFVNDCITVSRGKKLYPGDKININNSLFFEITK</sequence>
<dbReference type="GO" id="GO:0003723">
    <property type="term" value="F:RNA binding"/>
    <property type="evidence" value="ECO:0007669"/>
    <property type="project" value="UniProtKB-KW"/>
</dbReference>
<name>A0A9D9DJ05_9BACL</name>
<dbReference type="EMBL" id="JADIMY010000046">
    <property type="protein sequence ID" value="MBO8427351.1"/>
    <property type="molecule type" value="Genomic_DNA"/>
</dbReference>
<dbReference type="Pfam" id="PF13275">
    <property type="entry name" value="S4_2"/>
    <property type="match status" value="1"/>
</dbReference>
<reference evidence="2" key="2">
    <citation type="journal article" date="2021" name="PeerJ">
        <title>Extensive microbial diversity within the chicken gut microbiome revealed by metagenomics and culture.</title>
        <authorList>
            <person name="Gilroy R."/>
            <person name="Ravi A."/>
            <person name="Getino M."/>
            <person name="Pursley I."/>
            <person name="Horton D.L."/>
            <person name="Alikhan N.F."/>
            <person name="Baker D."/>
            <person name="Gharbi K."/>
            <person name="Hall N."/>
            <person name="Watson M."/>
            <person name="Adriaenssens E.M."/>
            <person name="Foster-Nyarko E."/>
            <person name="Jarju S."/>
            <person name="Secka A."/>
            <person name="Antonio M."/>
            <person name="Oren A."/>
            <person name="Chaudhuri R.R."/>
            <person name="La Ragione R."/>
            <person name="Hildebrand F."/>
            <person name="Pallen M.J."/>
        </authorList>
    </citation>
    <scope>NUCLEOTIDE SEQUENCE</scope>
    <source>
        <strain evidence="2">11159</strain>
    </source>
</reference>
<gene>
    <name evidence="2" type="ORF">IAC58_02170</name>
</gene>
<dbReference type="AlphaFoldDB" id="A0A9D9DJ05"/>
<dbReference type="SUPFAM" id="SSF55174">
    <property type="entry name" value="Alpha-L RNA-binding motif"/>
    <property type="match status" value="1"/>
</dbReference>
<dbReference type="InterPro" id="IPR036986">
    <property type="entry name" value="S4_RNA-bd_sf"/>
</dbReference>
<protein>
    <submittedName>
        <fullName evidence="2">RNA-binding S4 domain-containing protein</fullName>
    </submittedName>
</protein>
<accession>A0A9D9DJ05</accession>
<organism evidence="2 3">
    <name type="scientific">Candidatus Onthovivens merdipullorum</name>
    <dbReference type="NCBI Taxonomy" id="2840889"/>
    <lineage>
        <taxon>Bacteria</taxon>
        <taxon>Bacillati</taxon>
        <taxon>Bacillota</taxon>
        <taxon>Bacilli</taxon>
        <taxon>Bacillales</taxon>
        <taxon>Candidatus Onthovivens</taxon>
    </lineage>
</organism>
<dbReference type="Gene3D" id="3.10.290.10">
    <property type="entry name" value="RNA-binding S4 domain"/>
    <property type="match status" value="1"/>
</dbReference>
<reference evidence="2" key="1">
    <citation type="submission" date="2020-10" db="EMBL/GenBank/DDBJ databases">
        <authorList>
            <person name="Gilroy R."/>
        </authorList>
    </citation>
    <scope>NUCLEOTIDE SEQUENCE</scope>
    <source>
        <strain evidence="2">11159</strain>
    </source>
</reference>
<evidence type="ECO:0000256" key="1">
    <source>
        <dbReference type="PROSITE-ProRule" id="PRU00182"/>
    </source>
</evidence>
<evidence type="ECO:0000313" key="2">
    <source>
        <dbReference type="EMBL" id="MBO8427351.1"/>
    </source>
</evidence>
<dbReference type="PROSITE" id="PS50889">
    <property type="entry name" value="S4"/>
    <property type="match status" value="1"/>
</dbReference>
<comment type="caution">
    <text evidence="2">The sequence shown here is derived from an EMBL/GenBank/DDBJ whole genome shotgun (WGS) entry which is preliminary data.</text>
</comment>
<evidence type="ECO:0000313" key="3">
    <source>
        <dbReference type="Proteomes" id="UP000823613"/>
    </source>
</evidence>
<dbReference type="Proteomes" id="UP000823613">
    <property type="component" value="Unassembled WGS sequence"/>
</dbReference>
<proteinExistence type="predicted"/>